<dbReference type="Gene3D" id="3.20.20.450">
    <property type="entry name" value="EAL domain"/>
    <property type="match status" value="1"/>
</dbReference>
<dbReference type="EMBL" id="BMHA01000007">
    <property type="protein sequence ID" value="GGI06707.1"/>
    <property type="molecule type" value="Genomic_DNA"/>
</dbReference>
<keyword evidence="3" id="KW-1185">Reference proteome</keyword>
<name>A0A8J3AAV1_9ACTN</name>
<dbReference type="SUPFAM" id="SSF141868">
    <property type="entry name" value="EAL domain-like"/>
    <property type="match status" value="1"/>
</dbReference>
<dbReference type="AlphaFoldDB" id="A0A8J3AAV1"/>
<proteinExistence type="predicted"/>
<accession>A0A8J3AAV1</accession>
<organism evidence="2 3">
    <name type="scientific">Egicoccus halophilus</name>
    <dbReference type="NCBI Taxonomy" id="1670830"/>
    <lineage>
        <taxon>Bacteria</taxon>
        <taxon>Bacillati</taxon>
        <taxon>Actinomycetota</taxon>
        <taxon>Nitriliruptoria</taxon>
        <taxon>Egicoccales</taxon>
        <taxon>Egicoccaceae</taxon>
        <taxon>Egicoccus</taxon>
    </lineage>
</organism>
<evidence type="ECO:0008006" key="4">
    <source>
        <dbReference type="Google" id="ProtNLM"/>
    </source>
</evidence>
<evidence type="ECO:0000256" key="1">
    <source>
        <dbReference type="SAM" id="MobiDB-lite"/>
    </source>
</evidence>
<comment type="caution">
    <text evidence="2">The sequence shown here is derived from an EMBL/GenBank/DDBJ whole genome shotgun (WGS) entry which is preliminary data.</text>
</comment>
<sequence length="119" mass="12649">MTGRPAWSSDGGLPARTGRRRTRRPTPGATVLAEKVEDAATWSRALACGAALLQGYFVTRPETVRPMRTLALPAPHLALLRRCRDETLDLHAVPHSSAVTCSSPTASSACCATRPGGDR</sequence>
<protein>
    <recommendedName>
        <fullName evidence="4">EAL domain-containing protein</fullName>
    </recommendedName>
</protein>
<reference evidence="2" key="1">
    <citation type="journal article" date="2014" name="Int. J. Syst. Evol. Microbiol.">
        <title>Complete genome sequence of Corynebacterium casei LMG S-19264T (=DSM 44701T), isolated from a smear-ripened cheese.</title>
        <authorList>
            <consortium name="US DOE Joint Genome Institute (JGI-PGF)"/>
            <person name="Walter F."/>
            <person name="Albersmeier A."/>
            <person name="Kalinowski J."/>
            <person name="Ruckert C."/>
        </authorList>
    </citation>
    <scope>NUCLEOTIDE SEQUENCE</scope>
    <source>
        <strain evidence="2">CGMCC 1.14988</strain>
    </source>
</reference>
<evidence type="ECO:0000313" key="2">
    <source>
        <dbReference type="EMBL" id="GGI06707.1"/>
    </source>
</evidence>
<dbReference type="InterPro" id="IPR035919">
    <property type="entry name" value="EAL_sf"/>
</dbReference>
<dbReference type="Proteomes" id="UP000650511">
    <property type="component" value="Unassembled WGS sequence"/>
</dbReference>
<gene>
    <name evidence="2" type="ORF">GCM10011354_20440</name>
</gene>
<evidence type="ECO:0000313" key="3">
    <source>
        <dbReference type="Proteomes" id="UP000650511"/>
    </source>
</evidence>
<feature type="region of interest" description="Disordered" evidence="1">
    <location>
        <begin position="1"/>
        <end position="28"/>
    </location>
</feature>
<reference evidence="2" key="2">
    <citation type="submission" date="2020-09" db="EMBL/GenBank/DDBJ databases">
        <authorList>
            <person name="Sun Q."/>
            <person name="Zhou Y."/>
        </authorList>
    </citation>
    <scope>NUCLEOTIDE SEQUENCE</scope>
    <source>
        <strain evidence="2">CGMCC 1.14988</strain>
    </source>
</reference>